<name>A0ACB9PCD6_BAUVA</name>
<evidence type="ECO:0000313" key="1">
    <source>
        <dbReference type="EMBL" id="KAI4346016.1"/>
    </source>
</evidence>
<evidence type="ECO:0000313" key="2">
    <source>
        <dbReference type="Proteomes" id="UP000828941"/>
    </source>
</evidence>
<reference evidence="1 2" key="1">
    <citation type="journal article" date="2022" name="DNA Res.">
        <title>Chromosomal-level genome assembly of the orchid tree Bauhinia variegata (Leguminosae; Cercidoideae) supports the allotetraploid origin hypothesis of Bauhinia.</title>
        <authorList>
            <person name="Zhong Y."/>
            <person name="Chen Y."/>
            <person name="Zheng D."/>
            <person name="Pang J."/>
            <person name="Liu Y."/>
            <person name="Luo S."/>
            <person name="Meng S."/>
            <person name="Qian L."/>
            <person name="Wei D."/>
            <person name="Dai S."/>
            <person name="Zhou R."/>
        </authorList>
    </citation>
    <scope>NUCLEOTIDE SEQUENCE [LARGE SCALE GENOMIC DNA]</scope>
    <source>
        <strain evidence="1">BV-YZ2020</strain>
    </source>
</reference>
<proteinExistence type="predicted"/>
<accession>A0ACB9PCD6</accession>
<organism evidence="1 2">
    <name type="scientific">Bauhinia variegata</name>
    <name type="common">Purple orchid tree</name>
    <name type="synonym">Phanera variegata</name>
    <dbReference type="NCBI Taxonomy" id="167791"/>
    <lineage>
        <taxon>Eukaryota</taxon>
        <taxon>Viridiplantae</taxon>
        <taxon>Streptophyta</taxon>
        <taxon>Embryophyta</taxon>
        <taxon>Tracheophyta</taxon>
        <taxon>Spermatophyta</taxon>
        <taxon>Magnoliopsida</taxon>
        <taxon>eudicotyledons</taxon>
        <taxon>Gunneridae</taxon>
        <taxon>Pentapetalae</taxon>
        <taxon>rosids</taxon>
        <taxon>fabids</taxon>
        <taxon>Fabales</taxon>
        <taxon>Fabaceae</taxon>
        <taxon>Cercidoideae</taxon>
        <taxon>Cercideae</taxon>
        <taxon>Bauhiniinae</taxon>
        <taxon>Bauhinia</taxon>
    </lineage>
</organism>
<gene>
    <name evidence="1" type="ORF">L6164_013099</name>
</gene>
<keyword evidence="2" id="KW-1185">Reference proteome</keyword>
<dbReference type="Proteomes" id="UP000828941">
    <property type="component" value="Chromosome 5"/>
</dbReference>
<dbReference type="EMBL" id="CM039430">
    <property type="protein sequence ID" value="KAI4346016.1"/>
    <property type="molecule type" value="Genomic_DNA"/>
</dbReference>
<sequence>MAESETVVSSNSGEQVRLVHLNFPILADDNIESQVQQTHSRTIDKPQLRQPLLITISHILEPATHFVDSILLDKKVTEKRDALESSNLWKLYLALPHLRKYGEDFCDFDIITRLIERTIDKAEEMFDEINVDQASIHILQYLSEDSWDDKAVITMGNLALKFVDLLELLLHGPNQSSLRLSSSMAALKKNPVSLVGTTIEKFQQALDQLNSLIKITLELIQHICELTLLQDTEYSREDLVSVGVYWAILSTVAGYIQISLIIDNG</sequence>
<protein>
    <submittedName>
        <fullName evidence="1">Uncharacterized protein</fullName>
    </submittedName>
</protein>
<comment type="caution">
    <text evidence="1">The sequence shown here is derived from an EMBL/GenBank/DDBJ whole genome shotgun (WGS) entry which is preliminary data.</text>
</comment>